<evidence type="ECO:0000313" key="1">
    <source>
        <dbReference type="EMBL" id="QHS84820.1"/>
    </source>
</evidence>
<accession>A0A6C0AZW0</accession>
<sequence length="91" mass="10215">MTSQRVFLGGGEMGISPNPTQLVPFNRSLSRHILRRGLGSIPSSFPNSSNSPFRVVFNTNVTNPKKVSDSSEYTRFKKLQSIKRTYNNPKL</sequence>
<dbReference type="EMBL" id="MN738814">
    <property type="protein sequence ID" value="QHS84820.1"/>
    <property type="molecule type" value="Genomic_DNA"/>
</dbReference>
<name>A0A6C0AZW0_9ZZZZ</name>
<proteinExistence type="predicted"/>
<protein>
    <submittedName>
        <fullName evidence="1">Uncharacterized protein</fullName>
    </submittedName>
</protein>
<organism evidence="1">
    <name type="scientific">viral metagenome</name>
    <dbReference type="NCBI Taxonomy" id="1070528"/>
    <lineage>
        <taxon>unclassified sequences</taxon>
        <taxon>metagenomes</taxon>
        <taxon>organismal metagenomes</taxon>
    </lineage>
</organism>
<reference evidence="1" key="1">
    <citation type="journal article" date="2020" name="Nature">
        <title>Giant virus diversity and host interactions through global metagenomics.</title>
        <authorList>
            <person name="Schulz F."/>
            <person name="Roux S."/>
            <person name="Paez-Espino D."/>
            <person name="Jungbluth S."/>
            <person name="Walsh D.A."/>
            <person name="Denef V.J."/>
            <person name="McMahon K.D."/>
            <person name="Konstantinidis K.T."/>
            <person name="Eloe-Fadrosh E.A."/>
            <person name="Kyrpides N.C."/>
            <person name="Woyke T."/>
        </authorList>
    </citation>
    <scope>NUCLEOTIDE SEQUENCE</scope>
    <source>
        <strain evidence="1">GVMAG-S-ERX556022-25</strain>
    </source>
</reference>
<dbReference type="AlphaFoldDB" id="A0A6C0AZW0"/>